<feature type="compositionally biased region" description="Basic and acidic residues" evidence="1">
    <location>
        <begin position="33"/>
        <end position="48"/>
    </location>
</feature>
<evidence type="ECO:0000313" key="4">
    <source>
        <dbReference type="Proteomes" id="UP000663832"/>
    </source>
</evidence>
<protein>
    <submittedName>
        <fullName evidence="2">Uncharacterized protein</fullName>
    </submittedName>
</protein>
<name>A0A814VAH9_9BILA</name>
<dbReference type="AlphaFoldDB" id="A0A814VAH9"/>
<evidence type="ECO:0000313" key="5">
    <source>
        <dbReference type="Proteomes" id="UP000663877"/>
    </source>
</evidence>
<proteinExistence type="predicted"/>
<sequence>MKIELKQENHLLPRKKRRQLERKLVKAKRNAWQHREKDAKEQRRKNLLEDNQAEDMHIKKLEKLLGIKSDRKTYLRGFVDDGLDFLLDFCDRDQRKQILLAEGDGEGNAWYDENDEDQQWLAKKQKERVKLANKTEDIKQDKTKKKKNICS</sequence>
<organism evidence="2 5">
    <name type="scientific">Adineta steineri</name>
    <dbReference type="NCBI Taxonomy" id="433720"/>
    <lineage>
        <taxon>Eukaryota</taxon>
        <taxon>Metazoa</taxon>
        <taxon>Spiralia</taxon>
        <taxon>Gnathifera</taxon>
        <taxon>Rotifera</taxon>
        <taxon>Eurotatoria</taxon>
        <taxon>Bdelloidea</taxon>
        <taxon>Adinetida</taxon>
        <taxon>Adinetidae</taxon>
        <taxon>Adineta</taxon>
    </lineage>
</organism>
<accession>A0A814VAH9</accession>
<dbReference type="Proteomes" id="UP000663877">
    <property type="component" value="Unassembled WGS sequence"/>
</dbReference>
<evidence type="ECO:0000313" key="3">
    <source>
        <dbReference type="EMBL" id="CAF1497788.1"/>
    </source>
</evidence>
<reference evidence="2" key="1">
    <citation type="submission" date="2021-02" db="EMBL/GenBank/DDBJ databases">
        <authorList>
            <person name="Nowell W R."/>
        </authorList>
    </citation>
    <scope>NUCLEOTIDE SEQUENCE</scope>
</reference>
<dbReference type="EMBL" id="CAJNOI010000214">
    <property type="protein sequence ID" value="CAF1188421.1"/>
    <property type="molecule type" value="Genomic_DNA"/>
</dbReference>
<dbReference type="Proteomes" id="UP000663832">
    <property type="component" value="Unassembled WGS sequence"/>
</dbReference>
<evidence type="ECO:0000313" key="2">
    <source>
        <dbReference type="EMBL" id="CAF1188421.1"/>
    </source>
</evidence>
<feature type="region of interest" description="Disordered" evidence="1">
    <location>
        <begin position="28"/>
        <end position="48"/>
    </location>
</feature>
<dbReference type="EMBL" id="CAJNOM010000553">
    <property type="protein sequence ID" value="CAF1497788.1"/>
    <property type="molecule type" value="Genomic_DNA"/>
</dbReference>
<evidence type="ECO:0000256" key="1">
    <source>
        <dbReference type="SAM" id="MobiDB-lite"/>
    </source>
</evidence>
<comment type="caution">
    <text evidence="2">The sequence shown here is derived from an EMBL/GenBank/DDBJ whole genome shotgun (WGS) entry which is preliminary data.</text>
</comment>
<keyword evidence="4" id="KW-1185">Reference proteome</keyword>
<gene>
    <name evidence="2" type="ORF">BJG266_LOCUS26187</name>
    <name evidence="3" type="ORF">QVE165_LOCUS43298</name>
</gene>